<feature type="compositionally biased region" description="Basic and acidic residues" evidence="1">
    <location>
        <begin position="448"/>
        <end position="458"/>
    </location>
</feature>
<feature type="compositionally biased region" description="Polar residues" evidence="1">
    <location>
        <begin position="324"/>
        <end position="344"/>
    </location>
</feature>
<feature type="compositionally biased region" description="Basic and acidic residues" evidence="1">
    <location>
        <begin position="783"/>
        <end position="792"/>
    </location>
</feature>
<feature type="compositionally biased region" description="Polar residues" evidence="1">
    <location>
        <begin position="940"/>
        <end position="949"/>
    </location>
</feature>
<evidence type="ECO:0000256" key="1">
    <source>
        <dbReference type="SAM" id="MobiDB-lite"/>
    </source>
</evidence>
<feature type="compositionally biased region" description="Polar residues" evidence="1">
    <location>
        <begin position="224"/>
        <end position="234"/>
    </location>
</feature>
<feature type="compositionally biased region" description="Basic residues" evidence="1">
    <location>
        <begin position="66"/>
        <end position="79"/>
    </location>
</feature>
<feature type="compositionally biased region" description="Basic residues" evidence="1">
    <location>
        <begin position="387"/>
        <end position="397"/>
    </location>
</feature>
<keyword evidence="3" id="KW-1185">Reference proteome</keyword>
<feature type="region of interest" description="Disordered" evidence="1">
    <location>
        <begin position="1"/>
        <end position="567"/>
    </location>
</feature>
<feature type="compositionally biased region" description="Basic and acidic residues" evidence="1">
    <location>
        <begin position="512"/>
        <end position="523"/>
    </location>
</feature>
<feature type="compositionally biased region" description="Polar residues" evidence="1">
    <location>
        <begin position="102"/>
        <end position="117"/>
    </location>
</feature>
<feature type="compositionally biased region" description="Basic and acidic residues" evidence="1">
    <location>
        <begin position="707"/>
        <end position="724"/>
    </location>
</feature>
<proteinExistence type="predicted"/>
<accession>A0A913ZS33</accession>
<feature type="compositionally biased region" description="Basic and acidic residues" evidence="1">
    <location>
        <begin position="900"/>
        <end position="918"/>
    </location>
</feature>
<feature type="region of interest" description="Disordered" evidence="1">
    <location>
        <begin position="742"/>
        <end position="812"/>
    </location>
</feature>
<feature type="compositionally biased region" description="Low complexity" evidence="1">
    <location>
        <begin position="417"/>
        <end position="431"/>
    </location>
</feature>
<feature type="compositionally biased region" description="Basic and acidic residues" evidence="1">
    <location>
        <begin position="371"/>
        <end position="386"/>
    </location>
</feature>
<name>A0A913ZS33_PATMI</name>
<protein>
    <submittedName>
        <fullName evidence="2">Uncharacterized protein</fullName>
    </submittedName>
</protein>
<feature type="compositionally biased region" description="Polar residues" evidence="1">
    <location>
        <begin position="524"/>
        <end position="533"/>
    </location>
</feature>
<dbReference type="AlphaFoldDB" id="A0A913ZS33"/>
<feature type="compositionally biased region" description="Basic and acidic residues" evidence="1">
    <location>
        <begin position="1064"/>
        <end position="1083"/>
    </location>
</feature>
<feature type="compositionally biased region" description="Basic and acidic residues" evidence="1">
    <location>
        <begin position="602"/>
        <end position="637"/>
    </location>
</feature>
<evidence type="ECO:0000313" key="3">
    <source>
        <dbReference type="Proteomes" id="UP000887568"/>
    </source>
</evidence>
<dbReference type="Proteomes" id="UP000887568">
    <property type="component" value="Unplaced"/>
</dbReference>
<feature type="region of interest" description="Disordered" evidence="1">
    <location>
        <begin position="1062"/>
        <end position="1108"/>
    </location>
</feature>
<organism evidence="2 3">
    <name type="scientific">Patiria miniata</name>
    <name type="common">Bat star</name>
    <name type="synonym">Asterina miniata</name>
    <dbReference type="NCBI Taxonomy" id="46514"/>
    <lineage>
        <taxon>Eukaryota</taxon>
        <taxon>Metazoa</taxon>
        <taxon>Echinodermata</taxon>
        <taxon>Eleutherozoa</taxon>
        <taxon>Asterozoa</taxon>
        <taxon>Asteroidea</taxon>
        <taxon>Valvatacea</taxon>
        <taxon>Valvatida</taxon>
        <taxon>Asterinidae</taxon>
        <taxon>Patiria</taxon>
    </lineage>
</organism>
<dbReference type="EnsemblMetazoa" id="XM_038197968.1">
    <property type="protein sequence ID" value="XP_038053896.1"/>
    <property type="gene ID" value="LOC119726312"/>
</dbReference>
<feature type="compositionally biased region" description="Polar residues" evidence="1">
    <location>
        <begin position="294"/>
        <end position="310"/>
    </location>
</feature>
<feature type="region of interest" description="Disordered" evidence="1">
    <location>
        <begin position="824"/>
        <end position="1006"/>
    </location>
</feature>
<feature type="region of interest" description="Disordered" evidence="1">
    <location>
        <begin position="700"/>
        <end position="724"/>
    </location>
</feature>
<feature type="compositionally biased region" description="Basic and acidic residues" evidence="1">
    <location>
        <begin position="975"/>
        <end position="1002"/>
    </location>
</feature>
<feature type="compositionally biased region" description="Basic residues" evidence="1">
    <location>
        <begin position="9"/>
        <end position="21"/>
    </location>
</feature>
<feature type="compositionally biased region" description="Basic and acidic residues" evidence="1">
    <location>
        <begin position="824"/>
        <end position="880"/>
    </location>
</feature>
<sequence length="1127" mass="125935">MNGSYQHKSAGKQKRRRKRQSGCKSSSEEEKGKNPTLGNKDAVNSNHSEGSSTYSTGGVEISNPSKAKRRTRRRRRGKANGKSPSGQTASCDEDKVEAGDCPTSSGVEAASNQSKSGSIRKRRRKAAENSPSTEEETNDNTGTGNEEQEISDGLSDSTVSKSSAVIANSKSKGSSRKFTDKESGKIRKGKRKVNKKIDSEREESQDENMQDKSDECGDSVAPSGVNTSGTNSAGETRKANTKKAMTDKDSERTKKRTRKDVKKSQSVADINERCRMSSTNENDIMLMAKRKGATTRNSSEAAPNRKTSLPDQEVEKRGRRNTKTGRNAGQTSLCEKKTNITTSQGDEHLNSDDLRNTFNPPAVETAITKPSKPDGTRKTGMAEKVSRKTRKGRKPSAKKSPSVNADTCPNDEDKVNSTDSSISSSNNATATEQSKSGCFVVLKHHAPGQREDCKDCLQQKKQQGMDGRKDISLEDIETSREQQRLTDEQDSPQPESCEVTGVKGEESQLTSQDKERHVREHTDACQNENGETVKNSDESFKKAKALSPEIETLGEEQTCDPDGPQKEQCAMVREHICQQEMTTWSKQQRSAKETFEQVGDLKGSETKREQSCLQEKRLPSGRETRKQKLANHTDRSSKGNMHVPSGKTKTRRERTDAQKKPACKENKDCKIQLLVNSTSMGPIRLQMRPATFITILKGKLQKQSGTEPEKQHHFTGRHDKPRDEQDANIEIHLVSWLMGRAVGERKSAGKTQKTRMTKKMRRKTREGRRRAAKKSPSVNADTCLHEEDKVNSKDSSISSSIDVAVTDQSKSECHVVPQHQALGKMEDCKDSLQQKKRQGTDGGKETNRQETSREQQRLTDEQDCPRPESSSQEKERRGTGEDQAEYCQKENGEMVMNSDKSFKQVKELSAEKKKHGEDQICVSDGPQKGKQQGAMVKEQICQQTMTTSSKQRRSDECCLEQIGDLRRSKSKRERNRLQEKRAGAGQEARKQKQTNHPDRPSKEMLQVPSALKDKFLDQLGIEPEKQHLFIRQRHELHDEVPLKDQAIEQDANIELRLVSGLKGGADDEQKSEGNSRTRTEKDPRRTRKANEQQQASHHVTIHHEEKQTMAGVQQSVLTLPEQQGMIL</sequence>
<feature type="compositionally biased region" description="Low complexity" evidence="1">
    <location>
        <begin position="793"/>
        <end position="802"/>
    </location>
</feature>
<feature type="compositionally biased region" description="Basic and acidic residues" evidence="1">
    <location>
        <begin position="345"/>
        <end position="355"/>
    </location>
</feature>
<feature type="compositionally biased region" description="Polar residues" evidence="1">
    <location>
        <begin position="42"/>
        <end position="56"/>
    </location>
</feature>
<reference evidence="2" key="1">
    <citation type="submission" date="2022-11" db="UniProtKB">
        <authorList>
            <consortium name="EnsemblMetazoa"/>
        </authorList>
    </citation>
    <scope>IDENTIFICATION</scope>
</reference>
<evidence type="ECO:0000313" key="2">
    <source>
        <dbReference type="EnsemblMetazoa" id="XP_038053896.1"/>
    </source>
</evidence>
<feature type="compositionally biased region" description="Basic and acidic residues" evidence="1">
    <location>
        <begin position="466"/>
        <end position="487"/>
    </location>
</feature>
<dbReference type="GeneID" id="119726312"/>
<feature type="region of interest" description="Disordered" evidence="1">
    <location>
        <begin position="583"/>
        <end position="663"/>
    </location>
</feature>
<feature type="compositionally biased region" description="Polar residues" evidence="1">
    <location>
        <begin position="154"/>
        <end position="172"/>
    </location>
</feature>
<dbReference type="RefSeq" id="XP_038053896.1">
    <property type="nucleotide sequence ID" value="XM_038197968.1"/>
</dbReference>
<feature type="compositionally biased region" description="Basic and acidic residues" evidence="1">
    <location>
        <begin position="653"/>
        <end position="663"/>
    </location>
</feature>
<feature type="compositionally biased region" description="Basic residues" evidence="1">
    <location>
        <begin position="752"/>
        <end position="773"/>
    </location>
</feature>